<protein>
    <submittedName>
        <fullName evidence="1">Uncharacterized protein</fullName>
    </submittedName>
</protein>
<evidence type="ECO:0000313" key="2">
    <source>
        <dbReference type="Proteomes" id="UP000785625"/>
    </source>
</evidence>
<name>A0ABS2GV37_9LACO</name>
<dbReference type="RefSeq" id="WP_204784527.1">
    <property type="nucleotide sequence ID" value="NZ_JACJKU010000006.1"/>
</dbReference>
<gene>
    <name evidence="1" type="ORF">H5975_01065</name>
</gene>
<organism evidence="1 2">
    <name type="scientific">Limosilactobacillus coleohominis</name>
    <dbReference type="NCBI Taxonomy" id="181675"/>
    <lineage>
        <taxon>Bacteria</taxon>
        <taxon>Bacillati</taxon>
        <taxon>Bacillota</taxon>
        <taxon>Bacilli</taxon>
        <taxon>Lactobacillales</taxon>
        <taxon>Lactobacillaceae</taxon>
        <taxon>Limosilactobacillus</taxon>
    </lineage>
</organism>
<keyword evidence="2" id="KW-1185">Reference proteome</keyword>
<comment type="caution">
    <text evidence="1">The sequence shown here is derived from an EMBL/GenBank/DDBJ whole genome shotgun (WGS) entry which is preliminary data.</text>
</comment>
<accession>A0ABS2GV37</accession>
<evidence type="ECO:0000313" key="1">
    <source>
        <dbReference type="EMBL" id="MBM6940087.1"/>
    </source>
</evidence>
<reference evidence="1 2" key="1">
    <citation type="journal article" date="2021" name="Sci. Rep.">
        <title>The distribution of antibiotic resistance genes in chicken gut microbiota commensals.</title>
        <authorList>
            <person name="Juricova H."/>
            <person name="Matiasovicova J."/>
            <person name="Kubasova T."/>
            <person name="Cejkova D."/>
            <person name="Rychlik I."/>
        </authorList>
    </citation>
    <scope>NUCLEOTIDE SEQUENCE [LARGE SCALE GENOMIC DNA]</scope>
    <source>
        <strain evidence="1 2">An574</strain>
    </source>
</reference>
<dbReference type="EMBL" id="JACJKU010000006">
    <property type="protein sequence ID" value="MBM6940087.1"/>
    <property type="molecule type" value="Genomic_DNA"/>
</dbReference>
<proteinExistence type="predicted"/>
<sequence>MANTIDKIKLDSENICFGPEPEFNDETIQILTLYRDGHFVFRGYRYGDKTLLRKKVAKVSLKEMQQFFNEIETIVLDPEYQTNFVTDVGTWRMSIHYQNYQKHFFGSLIPGCGFDQVYKKLREITKISHLFAFRRL</sequence>
<dbReference type="Proteomes" id="UP000785625">
    <property type="component" value="Unassembled WGS sequence"/>
</dbReference>